<dbReference type="GO" id="GO:0003700">
    <property type="term" value="F:DNA-binding transcription factor activity"/>
    <property type="evidence" value="ECO:0007669"/>
    <property type="project" value="InterPro"/>
</dbReference>
<dbReference type="PANTHER" id="PTHR46796">
    <property type="entry name" value="HTH-TYPE TRANSCRIPTIONAL ACTIVATOR RHAS-RELATED"/>
    <property type="match status" value="1"/>
</dbReference>
<evidence type="ECO:0000259" key="4">
    <source>
        <dbReference type="PROSITE" id="PS01124"/>
    </source>
</evidence>
<dbReference type="InterPro" id="IPR009057">
    <property type="entry name" value="Homeodomain-like_sf"/>
</dbReference>
<gene>
    <name evidence="5" type="ORF">SAMN06265360_1091</name>
</gene>
<dbReference type="SMART" id="SM00342">
    <property type="entry name" value="HTH_ARAC"/>
    <property type="match status" value="1"/>
</dbReference>
<evidence type="ECO:0000256" key="2">
    <source>
        <dbReference type="ARBA" id="ARBA00023125"/>
    </source>
</evidence>
<dbReference type="PROSITE" id="PS00041">
    <property type="entry name" value="HTH_ARAC_FAMILY_1"/>
    <property type="match status" value="1"/>
</dbReference>
<sequence length="321" mass="35013">MLAVRISTADPDEASSRCGEVYFPHHLTVLHDPARFRMSLNATRIGPVSAGLLSYSDEVRLTTGELETGYEINIPLAGTLRTSTAAGEVHASPSVAAVYRPDSVATLQGWAGGGSLLGLKIERMALESQLAELVGAPVRTVVPFGGSIDLRKGPGRQWWMLARSLIELAREPDGPLSQPLVARPLIQSIITALLHTVDHPYREPLGTPARSVRPAAIRRAVDLIEDEPQRPWTVLDLARQCGLSVRALHEGFAQHVGVPPKTYLRRVRLLHAHADLRAADPDQYTVAEIACRWGFVHLGRFAAAYRSRYGAAPSETLRRAD</sequence>
<keyword evidence="3" id="KW-0804">Transcription</keyword>
<dbReference type="PANTHER" id="PTHR46796:SF12">
    <property type="entry name" value="HTH-TYPE DNA-BINDING TRANSCRIPTIONAL ACTIVATOR EUTR"/>
    <property type="match status" value="1"/>
</dbReference>
<evidence type="ECO:0000313" key="5">
    <source>
        <dbReference type="EMBL" id="SNR53088.1"/>
    </source>
</evidence>
<dbReference type="InterPro" id="IPR018062">
    <property type="entry name" value="HTH_AraC-typ_CS"/>
</dbReference>
<keyword evidence="6" id="KW-1185">Reference proteome</keyword>
<dbReference type="Pfam" id="PF14525">
    <property type="entry name" value="AraC_binding_2"/>
    <property type="match status" value="1"/>
</dbReference>
<dbReference type="EMBL" id="FZNW01000009">
    <property type="protein sequence ID" value="SNR53088.1"/>
    <property type="molecule type" value="Genomic_DNA"/>
</dbReference>
<dbReference type="RefSeq" id="WP_089301270.1">
    <property type="nucleotide sequence ID" value="NZ_FZNW01000009.1"/>
</dbReference>
<reference evidence="5 6" key="1">
    <citation type="submission" date="2017-06" db="EMBL/GenBank/DDBJ databases">
        <authorList>
            <person name="Kim H.J."/>
            <person name="Triplett B.A."/>
        </authorList>
    </citation>
    <scope>NUCLEOTIDE SEQUENCE [LARGE SCALE GENOMIC DNA]</scope>
    <source>
        <strain evidence="5 6">DSM 45207</strain>
    </source>
</reference>
<protein>
    <submittedName>
        <fullName evidence="5">AraC-type DNA-binding protein</fullName>
    </submittedName>
</protein>
<evidence type="ECO:0000256" key="3">
    <source>
        <dbReference type="ARBA" id="ARBA00023163"/>
    </source>
</evidence>
<dbReference type="Gene3D" id="1.10.10.60">
    <property type="entry name" value="Homeodomain-like"/>
    <property type="match status" value="1"/>
</dbReference>
<proteinExistence type="predicted"/>
<dbReference type="AlphaFoldDB" id="A0A238X3D6"/>
<dbReference type="InterPro" id="IPR018060">
    <property type="entry name" value="HTH_AraC"/>
</dbReference>
<feature type="domain" description="HTH araC/xylS-type" evidence="4">
    <location>
        <begin position="218"/>
        <end position="319"/>
    </location>
</feature>
<dbReference type="SUPFAM" id="SSF46689">
    <property type="entry name" value="Homeodomain-like"/>
    <property type="match status" value="2"/>
</dbReference>
<dbReference type="Pfam" id="PF12833">
    <property type="entry name" value="HTH_18"/>
    <property type="match status" value="1"/>
</dbReference>
<dbReference type="InterPro" id="IPR050204">
    <property type="entry name" value="AraC_XylS_family_regulators"/>
</dbReference>
<dbReference type="InterPro" id="IPR035418">
    <property type="entry name" value="AraC-bd_2"/>
</dbReference>
<dbReference type="GO" id="GO:0043565">
    <property type="term" value="F:sequence-specific DNA binding"/>
    <property type="evidence" value="ECO:0007669"/>
    <property type="project" value="InterPro"/>
</dbReference>
<keyword evidence="1" id="KW-0805">Transcription regulation</keyword>
<organism evidence="5 6">
    <name type="scientific">Haloechinothrix alba</name>
    <dbReference type="NCBI Taxonomy" id="664784"/>
    <lineage>
        <taxon>Bacteria</taxon>
        <taxon>Bacillati</taxon>
        <taxon>Actinomycetota</taxon>
        <taxon>Actinomycetes</taxon>
        <taxon>Pseudonocardiales</taxon>
        <taxon>Pseudonocardiaceae</taxon>
        <taxon>Haloechinothrix</taxon>
    </lineage>
</organism>
<name>A0A238X3D6_9PSEU</name>
<accession>A0A238X3D6</accession>
<keyword evidence="2 5" id="KW-0238">DNA-binding</keyword>
<dbReference type="PROSITE" id="PS01124">
    <property type="entry name" value="HTH_ARAC_FAMILY_2"/>
    <property type="match status" value="1"/>
</dbReference>
<dbReference type="Proteomes" id="UP000198348">
    <property type="component" value="Unassembled WGS sequence"/>
</dbReference>
<dbReference type="OrthoDB" id="5464689at2"/>
<evidence type="ECO:0000313" key="6">
    <source>
        <dbReference type="Proteomes" id="UP000198348"/>
    </source>
</evidence>
<evidence type="ECO:0000256" key="1">
    <source>
        <dbReference type="ARBA" id="ARBA00023015"/>
    </source>
</evidence>